<name>A0A397T3M3_9GLOM</name>
<protein>
    <submittedName>
        <fullName evidence="1">Uncharacterized protein</fullName>
    </submittedName>
</protein>
<reference evidence="1 2" key="1">
    <citation type="submission" date="2018-06" db="EMBL/GenBank/DDBJ databases">
        <title>Comparative genomics reveals the genomic features of Rhizophagus irregularis, R. cerebriforme, R. diaphanum and Gigaspora rosea, and their symbiotic lifestyle signature.</title>
        <authorList>
            <person name="Morin E."/>
            <person name="San Clemente H."/>
            <person name="Chen E.C.H."/>
            <person name="De La Providencia I."/>
            <person name="Hainaut M."/>
            <person name="Kuo A."/>
            <person name="Kohler A."/>
            <person name="Murat C."/>
            <person name="Tang N."/>
            <person name="Roy S."/>
            <person name="Loubradou J."/>
            <person name="Henrissat B."/>
            <person name="Grigoriev I.V."/>
            <person name="Corradi N."/>
            <person name="Roux C."/>
            <person name="Martin F.M."/>
        </authorList>
    </citation>
    <scope>NUCLEOTIDE SEQUENCE [LARGE SCALE GENOMIC DNA]</scope>
    <source>
        <strain evidence="1 2">DAOM 227022</strain>
    </source>
</reference>
<dbReference type="AlphaFoldDB" id="A0A397T3M3"/>
<dbReference type="STRING" id="658196.A0A397T3M3"/>
<sequence length="139" mass="15888">MTIIRKELVPVAINRSYALVDANIQNNLEKRHEFIRNNEGTKRICEDCQVGCLATLYCEHCVRNYLKTNSSNWSSGNNDIDNLIQMETISPRRIQFGLMVVNKGKELKVVLMKLKNFASANRSLFEELLDRGVSISVEP</sequence>
<dbReference type="Proteomes" id="UP000265703">
    <property type="component" value="Unassembled WGS sequence"/>
</dbReference>
<evidence type="ECO:0000313" key="1">
    <source>
        <dbReference type="EMBL" id="RIA91949.1"/>
    </source>
</evidence>
<organism evidence="1 2">
    <name type="scientific">Glomus cerebriforme</name>
    <dbReference type="NCBI Taxonomy" id="658196"/>
    <lineage>
        <taxon>Eukaryota</taxon>
        <taxon>Fungi</taxon>
        <taxon>Fungi incertae sedis</taxon>
        <taxon>Mucoromycota</taxon>
        <taxon>Glomeromycotina</taxon>
        <taxon>Glomeromycetes</taxon>
        <taxon>Glomerales</taxon>
        <taxon>Glomeraceae</taxon>
        <taxon>Glomus</taxon>
    </lineage>
</organism>
<keyword evidence="2" id="KW-1185">Reference proteome</keyword>
<dbReference type="EMBL" id="QKYT01000138">
    <property type="protein sequence ID" value="RIA91949.1"/>
    <property type="molecule type" value="Genomic_DNA"/>
</dbReference>
<gene>
    <name evidence="1" type="ORF">C1645_821306</name>
</gene>
<evidence type="ECO:0000313" key="2">
    <source>
        <dbReference type="Proteomes" id="UP000265703"/>
    </source>
</evidence>
<comment type="caution">
    <text evidence="1">The sequence shown here is derived from an EMBL/GenBank/DDBJ whole genome shotgun (WGS) entry which is preliminary data.</text>
</comment>
<accession>A0A397T3M3</accession>
<proteinExistence type="predicted"/>